<dbReference type="eggNOG" id="COG1484">
    <property type="taxonomic scope" value="Bacteria"/>
</dbReference>
<dbReference type="EMBL" id="AFBP01000022">
    <property type="protein sequence ID" value="EGG55765.1"/>
    <property type="molecule type" value="Genomic_DNA"/>
</dbReference>
<dbReference type="Gene3D" id="3.40.50.300">
    <property type="entry name" value="P-loop containing nucleotide triphosphate hydrolases"/>
    <property type="match status" value="1"/>
</dbReference>
<proteinExistence type="predicted"/>
<dbReference type="OrthoDB" id="9773429at2"/>
<comment type="caution">
    <text evidence="2">The sequence shown here is derived from an EMBL/GenBank/DDBJ whole genome shotgun (WGS) entry which is preliminary data.</text>
</comment>
<keyword evidence="2" id="KW-0547">Nucleotide-binding</keyword>
<name>F3QJB7_9BURK</name>
<dbReference type="GeneID" id="43348479"/>
<keyword evidence="2" id="KW-0067">ATP-binding</keyword>
<dbReference type="AlphaFoldDB" id="F3QJB7"/>
<dbReference type="InterPro" id="IPR002611">
    <property type="entry name" value="IstB_ATP-bd"/>
</dbReference>
<sequence length="279" mass="30945">MTTFVSIGSLTGSIHPSLSGVLTKRKTVLNCPIHGDYEAEGIYLGSILKTQTKCPQCEEDQREAREAVEAVMRQEAIKKEVEERVAKSRVPLEYRTKSFDSFRVLNAEQGKALELSKRFVRGWEKAKAGGYGLLFLGSCGTGKTHLACSIVAALIANHQFLFPKYYRTSEIFSAVRKSYVPGSQTSEDEVLNYFSGIELLVIDEVGVQKGSDAERRILFSILDTRMTSNKPTILLSNLSAEGLCSLLGDRLYDRVRSKCVPALFVGQSMRKPATPDLFD</sequence>
<feature type="domain" description="IstB-like ATP-binding" evidence="1">
    <location>
        <begin position="56"/>
        <end position="271"/>
    </location>
</feature>
<evidence type="ECO:0000313" key="2">
    <source>
        <dbReference type="EMBL" id="EGG55765.1"/>
    </source>
</evidence>
<dbReference type="PANTHER" id="PTHR30050">
    <property type="entry name" value="CHROMOSOMAL REPLICATION INITIATOR PROTEIN DNAA"/>
    <property type="match status" value="1"/>
</dbReference>
<evidence type="ECO:0000313" key="3">
    <source>
        <dbReference type="Proteomes" id="UP000005156"/>
    </source>
</evidence>
<dbReference type="HOGENOM" id="CLU_062999_3_1_4"/>
<dbReference type="PANTHER" id="PTHR30050:SF4">
    <property type="entry name" value="ATP-BINDING PROTEIN RV3427C IN INSERTION SEQUENCE-RELATED"/>
    <property type="match status" value="1"/>
</dbReference>
<evidence type="ECO:0000259" key="1">
    <source>
        <dbReference type="Pfam" id="PF01695"/>
    </source>
</evidence>
<dbReference type="Proteomes" id="UP000005156">
    <property type="component" value="Unassembled WGS sequence"/>
</dbReference>
<dbReference type="Pfam" id="PF01695">
    <property type="entry name" value="IstB_IS21"/>
    <property type="match status" value="1"/>
</dbReference>
<protein>
    <submittedName>
        <fullName evidence="2">IstB-like ATP-binding protein</fullName>
    </submittedName>
</protein>
<organism evidence="2 3">
    <name type="scientific">Parasutterella excrementihominis YIT 11859</name>
    <dbReference type="NCBI Taxonomy" id="762966"/>
    <lineage>
        <taxon>Bacteria</taxon>
        <taxon>Pseudomonadati</taxon>
        <taxon>Pseudomonadota</taxon>
        <taxon>Betaproteobacteria</taxon>
        <taxon>Burkholderiales</taxon>
        <taxon>Sutterellaceae</taxon>
        <taxon>Parasutterella</taxon>
    </lineage>
</organism>
<dbReference type="InterPro" id="IPR027417">
    <property type="entry name" value="P-loop_NTPase"/>
</dbReference>
<dbReference type="SUPFAM" id="SSF52540">
    <property type="entry name" value="P-loop containing nucleoside triphosphate hydrolases"/>
    <property type="match status" value="1"/>
</dbReference>
<dbReference type="GO" id="GO:0005524">
    <property type="term" value="F:ATP binding"/>
    <property type="evidence" value="ECO:0007669"/>
    <property type="project" value="UniProtKB-KW"/>
</dbReference>
<dbReference type="GO" id="GO:0006260">
    <property type="term" value="P:DNA replication"/>
    <property type="evidence" value="ECO:0007669"/>
    <property type="project" value="TreeGrafter"/>
</dbReference>
<dbReference type="RefSeq" id="WP_008863928.1">
    <property type="nucleotide sequence ID" value="NZ_GL883695.1"/>
</dbReference>
<reference evidence="2 3" key="1">
    <citation type="submission" date="2011-02" db="EMBL/GenBank/DDBJ databases">
        <authorList>
            <person name="Weinstock G."/>
            <person name="Sodergren E."/>
            <person name="Clifton S."/>
            <person name="Fulton L."/>
            <person name="Fulton B."/>
            <person name="Courtney L."/>
            <person name="Fronick C."/>
            <person name="Harrison M."/>
            <person name="Strong C."/>
            <person name="Farmer C."/>
            <person name="Delahaunty K."/>
            <person name="Markovic C."/>
            <person name="Hall O."/>
            <person name="Minx P."/>
            <person name="Tomlinson C."/>
            <person name="Mitreva M."/>
            <person name="Hou S."/>
            <person name="Chen J."/>
            <person name="Wollam A."/>
            <person name="Pepin K.H."/>
            <person name="Johnson M."/>
            <person name="Bhonagiri V."/>
            <person name="Zhang X."/>
            <person name="Suruliraj S."/>
            <person name="Warren W."/>
            <person name="Chinwalla A."/>
            <person name="Mardis E.R."/>
            <person name="Wilson R.K."/>
        </authorList>
    </citation>
    <scope>NUCLEOTIDE SEQUENCE [LARGE SCALE GENOMIC DNA]</scope>
    <source>
        <strain evidence="2 3">YIT 11859</strain>
    </source>
</reference>
<accession>F3QJB7</accession>
<gene>
    <name evidence="2" type="ORF">HMPREF9439_01018</name>
</gene>
<keyword evidence="3" id="KW-1185">Reference proteome</keyword>